<protein>
    <submittedName>
        <fullName evidence="3">Aa3-type cytochrome c oxidase subunit IV</fullName>
    </submittedName>
</protein>
<keyword evidence="1" id="KW-0812">Transmembrane</keyword>
<feature type="domain" description="Cytochrome c oxidase subunit IV bacterial aa3 type" evidence="2">
    <location>
        <begin position="7"/>
        <end position="43"/>
    </location>
</feature>
<evidence type="ECO:0000313" key="3">
    <source>
        <dbReference type="EMBL" id="NBZ86983.1"/>
    </source>
</evidence>
<organism evidence="3 4">
    <name type="scientific">Stagnihabitans tardus</name>
    <dbReference type="NCBI Taxonomy" id="2699202"/>
    <lineage>
        <taxon>Bacteria</taxon>
        <taxon>Pseudomonadati</taxon>
        <taxon>Pseudomonadota</taxon>
        <taxon>Alphaproteobacteria</taxon>
        <taxon>Rhodobacterales</taxon>
        <taxon>Paracoccaceae</taxon>
        <taxon>Stagnihabitans</taxon>
    </lineage>
</organism>
<dbReference type="InterPro" id="IPR012422">
    <property type="entry name" value="Cyt_c_oxidase_su4_bac-aa3"/>
</dbReference>
<name>A0AAE4Y708_9RHOB</name>
<evidence type="ECO:0000313" key="4">
    <source>
        <dbReference type="Proteomes" id="UP001193501"/>
    </source>
</evidence>
<accession>A0AAE4Y708</accession>
<dbReference type="EMBL" id="JAABNR010000004">
    <property type="protein sequence ID" value="NBZ86983.1"/>
    <property type="molecule type" value="Genomic_DNA"/>
</dbReference>
<dbReference type="AlphaFoldDB" id="A0AAE4Y708"/>
<comment type="caution">
    <text evidence="3">The sequence shown here is derived from an EMBL/GenBank/DDBJ whole genome shotgun (WGS) entry which is preliminary data.</text>
</comment>
<dbReference type="Pfam" id="PF07835">
    <property type="entry name" value="COX4_pro_2"/>
    <property type="match status" value="1"/>
</dbReference>
<feature type="transmembrane region" description="Helical" evidence="1">
    <location>
        <begin position="21"/>
        <end position="42"/>
    </location>
</feature>
<evidence type="ECO:0000256" key="1">
    <source>
        <dbReference type="SAM" id="Phobius"/>
    </source>
</evidence>
<evidence type="ECO:0000259" key="2">
    <source>
        <dbReference type="Pfam" id="PF07835"/>
    </source>
</evidence>
<proteinExistence type="predicted"/>
<keyword evidence="1" id="KW-0472">Membrane</keyword>
<dbReference type="RefSeq" id="WP_168773796.1">
    <property type="nucleotide sequence ID" value="NZ_JAABNR010000004.1"/>
</dbReference>
<dbReference type="SUPFAM" id="SSF81469">
    <property type="entry name" value="Bacterial aa3 type cytochrome c oxidase subunit IV"/>
    <property type="match status" value="1"/>
</dbReference>
<gene>
    <name evidence="3" type="ORF">GV832_05265</name>
</gene>
<keyword evidence="1" id="KW-1133">Transmembrane helix</keyword>
<dbReference type="Proteomes" id="UP001193501">
    <property type="component" value="Unassembled WGS sequence"/>
</dbReference>
<reference evidence="3" key="1">
    <citation type="submission" date="2020-01" db="EMBL/GenBank/DDBJ databases">
        <authorList>
            <person name="Chen W.-M."/>
        </authorList>
    </citation>
    <scope>NUCLEOTIDE SEQUENCE</scope>
    <source>
        <strain evidence="3">CYK-10</strain>
    </source>
</reference>
<keyword evidence="4" id="KW-1185">Reference proteome</keyword>
<sequence>MSDHVPGKMDIRAQEKTFAGFIKMIIWGCVAVTLTLIVMALANA</sequence>
<dbReference type="Gene3D" id="1.20.5.160">
    <property type="entry name" value="Bacterial aa3 type cytochrome c oxidase subunit IV"/>
    <property type="match status" value="1"/>
</dbReference>
<dbReference type="InterPro" id="IPR036596">
    <property type="entry name" value="Cyt-C_aa3_sf"/>
</dbReference>